<evidence type="ECO:0000313" key="2">
    <source>
        <dbReference type="EMBL" id="CAH3018317.1"/>
    </source>
</evidence>
<gene>
    <name evidence="2" type="ORF">PEVE_00042548</name>
</gene>
<keyword evidence="3" id="KW-1185">Reference proteome</keyword>
<proteinExistence type="predicted"/>
<feature type="non-terminal residue" evidence="2">
    <location>
        <position position="250"/>
    </location>
</feature>
<comment type="caution">
    <text evidence="2">The sequence shown here is derived from an EMBL/GenBank/DDBJ whole genome shotgun (WGS) entry which is preliminary data.</text>
</comment>
<feature type="compositionally biased region" description="Acidic residues" evidence="1">
    <location>
        <begin position="120"/>
        <end position="129"/>
    </location>
</feature>
<evidence type="ECO:0000256" key="1">
    <source>
        <dbReference type="SAM" id="MobiDB-lite"/>
    </source>
</evidence>
<protein>
    <submittedName>
        <fullName evidence="2">Uncharacterized protein</fullName>
    </submittedName>
</protein>
<feature type="region of interest" description="Disordered" evidence="1">
    <location>
        <begin position="55"/>
        <end position="134"/>
    </location>
</feature>
<reference evidence="2 3" key="1">
    <citation type="submission" date="2022-05" db="EMBL/GenBank/DDBJ databases">
        <authorList>
            <consortium name="Genoscope - CEA"/>
            <person name="William W."/>
        </authorList>
    </citation>
    <scope>NUCLEOTIDE SEQUENCE [LARGE SCALE GENOMIC DNA]</scope>
</reference>
<name>A0ABN8LMP7_9CNID</name>
<feature type="compositionally biased region" description="Basic and acidic residues" evidence="1">
    <location>
        <begin position="110"/>
        <end position="119"/>
    </location>
</feature>
<sequence>MLFIFFSFIESKKKFKSYSQVVFVFQTAYALSNLYESVFGDKEKALQVIIDNDLDDHSEDEEFEDSEDDDSSSDEWSEQDELPEALLMQQDDQEKRSTINGSSRSGSVIGDKEEKKLVDEVDGEEEEDLQQIKDSSIEEVDKRRREKGSERKCLTNVTLDINDDDLLDYDEEDAGEQEMLMEISKPVSFSFVDDEEEESEDDVDFFAGKVTNKALQSEESPKYRSTSPSLQIEETTLSVSKKELKRSRSK</sequence>
<dbReference type="Proteomes" id="UP001159427">
    <property type="component" value="Unassembled WGS sequence"/>
</dbReference>
<evidence type="ECO:0000313" key="3">
    <source>
        <dbReference type="Proteomes" id="UP001159427"/>
    </source>
</evidence>
<accession>A0ABN8LMP7</accession>
<organism evidence="2 3">
    <name type="scientific">Porites evermanni</name>
    <dbReference type="NCBI Taxonomy" id="104178"/>
    <lineage>
        <taxon>Eukaryota</taxon>
        <taxon>Metazoa</taxon>
        <taxon>Cnidaria</taxon>
        <taxon>Anthozoa</taxon>
        <taxon>Hexacorallia</taxon>
        <taxon>Scleractinia</taxon>
        <taxon>Fungiina</taxon>
        <taxon>Poritidae</taxon>
        <taxon>Porites</taxon>
    </lineage>
</organism>
<feature type="compositionally biased region" description="Acidic residues" evidence="1">
    <location>
        <begin position="55"/>
        <end position="83"/>
    </location>
</feature>
<dbReference type="EMBL" id="CALNXI010000084">
    <property type="protein sequence ID" value="CAH3018317.1"/>
    <property type="molecule type" value="Genomic_DNA"/>
</dbReference>